<dbReference type="VEuPathDB" id="VectorBase:ISCI012478"/>
<dbReference type="PANTHER" id="PTHR22933:SF43">
    <property type="entry name" value="LP10131P"/>
    <property type="match status" value="1"/>
</dbReference>
<organism>
    <name type="scientific">Ixodes scapularis</name>
    <name type="common">Black-legged tick</name>
    <name type="synonym">Deer tick</name>
    <dbReference type="NCBI Taxonomy" id="6945"/>
    <lineage>
        <taxon>Eukaryota</taxon>
        <taxon>Metazoa</taxon>
        <taxon>Ecdysozoa</taxon>
        <taxon>Arthropoda</taxon>
        <taxon>Chelicerata</taxon>
        <taxon>Arachnida</taxon>
        <taxon>Acari</taxon>
        <taxon>Parasitiformes</taxon>
        <taxon>Ixodida</taxon>
        <taxon>Ixodoidea</taxon>
        <taxon>Ixodidae</taxon>
        <taxon>Ixodinae</taxon>
        <taxon>Ixodes</taxon>
    </lineage>
</organism>
<feature type="domain" description="Chitin-binding type-2" evidence="2">
    <location>
        <begin position="185"/>
        <end position="254"/>
    </location>
</feature>
<dbReference type="AlphaFoldDB" id="B7QBI7"/>
<feature type="domain" description="Chitin-binding type-2" evidence="2">
    <location>
        <begin position="339"/>
        <end position="407"/>
    </location>
</feature>
<name>B7QBI7_IXOSC</name>
<evidence type="ECO:0000313" key="4">
    <source>
        <dbReference type="EnsemblMetazoa" id="ISCW012478-PA"/>
    </source>
</evidence>
<reference evidence="4" key="2">
    <citation type="submission" date="2020-05" db="UniProtKB">
        <authorList>
            <consortium name="EnsemblMetazoa"/>
        </authorList>
    </citation>
    <scope>IDENTIFICATION</scope>
    <source>
        <strain evidence="4">wikel</strain>
    </source>
</reference>
<dbReference type="Proteomes" id="UP000001555">
    <property type="component" value="Unassembled WGS sequence"/>
</dbReference>
<accession>B7QBI7</accession>
<dbReference type="HOGENOM" id="CLU_654327_0_0_1"/>
<keyword evidence="1" id="KW-0472">Membrane</keyword>
<dbReference type="SMART" id="SM00494">
    <property type="entry name" value="ChtBD2"/>
    <property type="match status" value="3"/>
</dbReference>
<dbReference type="Pfam" id="PF01607">
    <property type="entry name" value="CBM_14"/>
    <property type="match status" value="2"/>
</dbReference>
<protein>
    <recommendedName>
        <fullName evidence="2">Chitin-binding type-2 domain-containing protein</fullName>
    </recommendedName>
</protein>
<evidence type="ECO:0000256" key="1">
    <source>
        <dbReference type="SAM" id="Phobius"/>
    </source>
</evidence>
<dbReference type="GO" id="GO:0008061">
    <property type="term" value="F:chitin binding"/>
    <property type="evidence" value="ECO:0007669"/>
    <property type="project" value="InterPro"/>
</dbReference>
<evidence type="ECO:0000313" key="5">
    <source>
        <dbReference type="Proteomes" id="UP000001555"/>
    </source>
</evidence>
<keyword evidence="1" id="KW-0812">Transmembrane</keyword>
<dbReference type="EMBL" id="ABJB010928167">
    <property type="status" value="NOT_ANNOTATED_CDS"/>
    <property type="molecule type" value="Genomic_DNA"/>
</dbReference>
<sequence>MPRLYSCHKASVKVDRPCAEILHFFGVVSRQSSCRCDLWKFKVVPRSLFQQLDDCVAMGGGTGLLGVVMVTVVMVLARPSASEPSPQGTGRADFCVGRPYGFYADVPAGCRSYYICNPQLIFGKTVTRQFHYDCSPGKVFDQLHLTCVSAAKAAEACALAEGHYGLNEAFTLRTAMLASRTTSNSFSCDGRADGSYADVRSGCGSYFVCSRIQLAQSPQKPQAIGFRLSCPLPTVFDQQSGACTYPDLAVPCEHSEKLYKPRIEPDTVQGERSTPVNLSPRGDLPLLNMPEDSVFASQVGNKLLSSEVVLAGLGLERTMAFHAVTASNGEPVAYPPSSNFSCDGRMYGYYADVELQCRYFHVCTVKAGVDGKRVYERHSFVCPDEDTYFAQLEYECVWRDKAAPCSEAAEHYDDNTRWNL</sequence>
<dbReference type="PANTHER" id="PTHR22933">
    <property type="entry name" value="FI18007P1-RELATED"/>
    <property type="match status" value="1"/>
</dbReference>
<reference evidence="3 5" key="1">
    <citation type="submission" date="2008-03" db="EMBL/GenBank/DDBJ databases">
        <title>Annotation of Ixodes scapularis.</title>
        <authorList>
            <consortium name="Ixodes scapularis Genome Project Consortium"/>
            <person name="Caler E."/>
            <person name="Hannick L.I."/>
            <person name="Bidwell S."/>
            <person name="Joardar V."/>
            <person name="Thiagarajan M."/>
            <person name="Amedeo P."/>
            <person name="Galinsky K.J."/>
            <person name="Schobel S."/>
            <person name="Inman J."/>
            <person name="Hostetler J."/>
            <person name="Miller J."/>
            <person name="Hammond M."/>
            <person name="Megy K."/>
            <person name="Lawson D."/>
            <person name="Kodira C."/>
            <person name="Sutton G."/>
            <person name="Meyer J."/>
            <person name="Hill C.A."/>
            <person name="Birren B."/>
            <person name="Nene V."/>
            <person name="Collins F."/>
            <person name="Alarcon-Chaidez F."/>
            <person name="Wikel S."/>
            <person name="Strausberg R."/>
        </authorList>
    </citation>
    <scope>NUCLEOTIDE SEQUENCE [LARGE SCALE GENOMIC DNA]</scope>
    <source>
        <strain evidence="5">Wikel</strain>
        <strain evidence="3">Wikel colony</strain>
    </source>
</reference>
<feature type="domain" description="Chitin-binding type-2" evidence="2">
    <location>
        <begin position="92"/>
        <end position="159"/>
    </location>
</feature>
<dbReference type="KEGG" id="isc:8038773"/>
<keyword evidence="1" id="KW-1133">Transmembrane helix</keyword>
<dbReference type="Gene3D" id="2.170.140.10">
    <property type="entry name" value="Chitin binding domain"/>
    <property type="match status" value="2"/>
</dbReference>
<proteinExistence type="predicted"/>
<dbReference type="PaxDb" id="6945-B7QBI7"/>
<dbReference type="EMBL" id="DS901690">
    <property type="protein sequence ID" value="EEC16209.1"/>
    <property type="molecule type" value="Genomic_DNA"/>
</dbReference>
<dbReference type="InParanoid" id="B7QBI7"/>
<keyword evidence="5" id="KW-1185">Reference proteome</keyword>
<dbReference type="InterPro" id="IPR052976">
    <property type="entry name" value="Scoloptoxin-like"/>
</dbReference>
<evidence type="ECO:0000259" key="2">
    <source>
        <dbReference type="PROSITE" id="PS50940"/>
    </source>
</evidence>
<feature type="transmembrane region" description="Helical" evidence="1">
    <location>
        <begin position="55"/>
        <end position="77"/>
    </location>
</feature>
<dbReference type="EnsemblMetazoa" id="ISCW012478-RA">
    <property type="protein sequence ID" value="ISCW012478-PA"/>
    <property type="gene ID" value="ISCW012478"/>
</dbReference>
<dbReference type="PROSITE" id="PS50940">
    <property type="entry name" value="CHIT_BIND_II"/>
    <property type="match status" value="3"/>
</dbReference>
<dbReference type="VEuPathDB" id="VectorBase:ISCW012478"/>
<dbReference type="VEuPathDB" id="VectorBase:ISCP_000291"/>
<dbReference type="InterPro" id="IPR002557">
    <property type="entry name" value="Chitin-bd_dom"/>
</dbReference>
<dbReference type="SUPFAM" id="SSF57625">
    <property type="entry name" value="Invertebrate chitin-binding proteins"/>
    <property type="match status" value="2"/>
</dbReference>
<gene>
    <name evidence="4" type="primary">8038773</name>
    <name evidence="3" type="ORF">IscW_ISCW012478</name>
</gene>
<dbReference type="OrthoDB" id="6514762at2759"/>
<dbReference type="InterPro" id="IPR036508">
    <property type="entry name" value="Chitin-bd_dom_sf"/>
</dbReference>
<evidence type="ECO:0000313" key="3">
    <source>
        <dbReference type="EMBL" id="EEC16209.1"/>
    </source>
</evidence>
<dbReference type="GO" id="GO:0005576">
    <property type="term" value="C:extracellular region"/>
    <property type="evidence" value="ECO:0007669"/>
    <property type="project" value="InterPro"/>
</dbReference>